<proteinExistence type="predicted"/>
<evidence type="ECO:0000313" key="9">
    <source>
        <dbReference type="Proteomes" id="UP000237144"/>
    </source>
</evidence>
<feature type="region of interest" description="Disordered" evidence="6">
    <location>
        <begin position="327"/>
        <end position="390"/>
    </location>
</feature>
<dbReference type="SMART" id="SM00913">
    <property type="entry name" value="IBN_N"/>
    <property type="match status" value="1"/>
</dbReference>
<reference evidence="8 9" key="1">
    <citation type="journal article" date="2018" name="Front. Microbiol.">
        <title>Prospects for Fungal Bioremediation of Acidic Radioactive Waste Sites: Characterization and Genome Sequence of Rhodotorula taiwanensis MD1149.</title>
        <authorList>
            <person name="Tkavc R."/>
            <person name="Matrosova V.Y."/>
            <person name="Grichenko O.E."/>
            <person name="Gostincar C."/>
            <person name="Volpe R.P."/>
            <person name="Klimenkova P."/>
            <person name="Gaidamakova E.K."/>
            <person name="Zhou C.E."/>
            <person name="Stewart B.J."/>
            <person name="Lyman M.G."/>
            <person name="Malfatti S.A."/>
            <person name="Rubinfeld B."/>
            <person name="Courtot M."/>
            <person name="Singh J."/>
            <person name="Dalgard C.L."/>
            <person name="Hamilton T."/>
            <person name="Frey K.G."/>
            <person name="Gunde-Cimerman N."/>
            <person name="Dugan L."/>
            <person name="Daly M.J."/>
        </authorList>
    </citation>
    <scope>NUCLEOTIDE SEQUENCE [LARGE SCALE GENOMIC DNA]</scope>
    <source>
        <strain evidence="8 9">MD1149</strain>
    </source>
</reference>
<dbReference type="InterPro" id="IPR040122">
    <property type="entry name" value="Importin_beta"/>
</dbReference>
<dbReference type="GO" id="GO:0005737">
    <property type="term" value="C:cytoplasm"/>
    <property type="evidence" value="ECO:0007669"/>
    <property type="project" value="UniProtKB-SubCell"/>
</dbReference>
<dbReference type="GO" id="GO:0031267">
    <property type="term" value="F:small GTPase binding"/>
    <property type="evidence" value="ECO:0007669"/>
    <property type="project" value="InterPro"/>
</dbReference>
<dbReference type="FunFam" id="1.25.10.10:FF:000402">
    <property type="entry name" value="Related to importin beta-2 subunit (Transportin)"/>
    <property type="match status" value="1"/>
</dbReference>
<evidence type="ECO:0000256" key="5">
    <source>
        <dbReference type="ARBA" id="ARBA00022927"/>
    </source>
</evidence>
<dbReference type="Proteomes" id="UP000237144">
    <property type="component" value="Unassembled WGS sequence"/>
</dbReference>
<gene>
    <name evidence="8" type="ORF">BMF94_5785</name>
</gene>
<name>A0A2S5B3W0_9BASI</name>
<accession>A0A2S5B3W0</accession>
<protein>
    <recommendedName>
        <fullName evidence="7">Importin N-terminal domain-containing protein</fullName>
    </recommendedName>
</protein>
<dbReference type="GO" id="GO:0006606">
    <property type="term" value="P:protein import into nucleus"/>
    <property type="evidence" value="ECO:0007669"/>
    <property type="project" value="InterPro"/>
</dbReference>
<dbReference type="STRING" id="741276.A0A2S5B3W0"/>
<dbReference type="OrthoDB" id="951172at2759"/>
<organism evidence="8 9">
    <name type="scientific">Rhodotorula taiwanensis</name>
    <dbReference type="NCBI Taxonomy" id="741276"/>
    <lineage>
        <taxon>Eukaryota</taxon>
        <taxon>Fungi</taxon>
        <taxon>Dikarya</taxon>
        <taxon>Basidiomycota</taxon>
        <taxon>Pucciniomycotina</taxon>
        <taxon>Microbotryomycetes</taxon>
        <taxon>Sporidiobolales</taxon>
        <taxon>Sporidiobolaceae</taxon>
        <taxon>Rhodotorula</taxon>
    </lineage>
</organism>
<dbReference type="SUPFAM" id="SSF48371">
    <property type="entry name" value="ARM repeat"/>
    <property type="match status" value="1"/>
</dbReference>
<keyword evidence="9" id="KW-1185">Reference proteome</keyword>
<dbReference type="InterPro" id="IPR011989">
    <property type="entry name" value="ARM-like"/>
</dbReference>
<keyword evidence="3" id="KW-0963">Cytoplasm</keyword>
<evidence type="ECO:0000256" key="4">
    <source>
        <dbReference type="ARBA" id="ARBA00022737"/>
    </source>
</evidence>
<dbReference type="PANTHER" id="PTHR10527">
    <property type="entry name" value="IMPORTIN BETA"/>
    <property type="match status" value="1"/>
</dbReference>
<sequence>MAWQPNAGGLDELLACLRSSGSPDTKVQESVNERLEQFNNVPEYNQYLTYILTQLPAEDVTVRSMAGLLLKNNIRLRLQTFSPEVVAYVKANIFSAIGDATSMIRNTVSTVIDTLLVELSPENWTEALSNLMELVDSQDQLSQEGAFSALDKLCQDIPKKLEQLQIGGQRPLDFMVPKFLAHIDSPYPKIRNYALSCAIQFISPDNNALTVHLEQFIVALFKHASDDSIDVRKTVCQALVQLLATRPDVLIPHMGSVVEFMLYSTQDTDNEEVALEACEFWLTFAEDPELVNHLRPFLPKVIPVLLQSMVYSEDDVLLLDTDEDDAAVPDKASDIKPHLLSSKTHTNERLEDGDANGQQPGGAHMSRERADDEEDEEEDEEDYDEDDDDEAYTEWNLRKCAAAALDVMAVAFEAEMLDVLLPYLKEKLFSSDWLDRESGILALGAIAEGCITGIEPHLPILMNFLINSLGDSKPLVRSIACWTIGRYSSWTIKDDATPEHKQQFFVPAMEGLLKMCLDNNKRVQEAGCSAFATLEEEAGPELEPFLGSILGNLVYAFNKYQQKNLLILYDAIGTLADAVGSSLNNQSYIDILMPPLIAKWGALSDSDPDIIPLLECMSSVVIAVGPGFVTYAQPVFARCVAIVKQSLIDFQQYQQDPINFDEPDKTFLIVSLDLLSGLTQGLNTAITELYSASEPPVLTLLSVCLQHPDAPVRQSSYALLGDTAISCFPILKPLVPQFMPVLISHIQSEPRLAEVSVCNNAAWAAGEIALQAGADMEPWVNPLMERLVPILLSSKAARSLTENSAVTIGRLAIVCPQLVAPHLDVFVSAWCQALADIKDNDEKESAFRGICAAIQVNPGGISAAFGYFLNAVARWTRPSDQLNEMFKTILVAFKGMSEGPAWDAQLAHLPPIIVQRLRERYGV</sequence>
<comment type="caution">
    <text evidence="8">The sequence shown here is derived from an EMBL/GenBank/DDBJ whole genome shotgun (WGS) entry which is preliminary data.</text>
</comment>
<dbReference type="EMBL" id="PJQD01000085">
    <property type="protein sequence ID" value="POY71472.1"/>
    <property type="molecule type" value="Genomic_DNA"/>
</dbReference>
<dbReference type="InterPro" id="IPR001494">
    <property type="entry name" value="Importin-beta_N"/>
</dbReference>
<evidence type="ECO:0000256" key="3">
    <source>
        <dbReference type="ARBA" id="ARBA00022490"/>
    </source>
</evidence>
<evidence type="ECO:0000256" key="6">
    <source>
        <dbReference type="SAM" id="MobiDB-lite"/>
    </source>
</evidence>
<keyword evidence="5" id="KW-0653">Protein transport</keyword>
<dbReference type="AlphaFoldDB" id="A0A2S5B3W0"/>
<evidence type="ECO:0000256" key="2">
    <source>
        <dbReference type="ARBA" id="ARBA00022448"/>
    </source>
</evidence>
<dbReference type="Gene3D" id="1.25.10.10">
    <property type="entry name" value="Leucine-rich Repeat Variant"/>
    <property type="match status" value="2"/>
</dbReference>
<evidence type="ECO:0000313" key="8">
    <source>
        <dbReference type="EMBL" id="POY71472.1"/>
    </source>
</evidence>
<evidence type="ECO:0000256" key="1">
    <source>
        <dbReference type="ARBA" id="ARBA00004496"/>
    </source>
</evidence>
<dbReference type="InterPro" id="IPR016024">
    <property type="entry name" value="ARM-type_fold"/>
</dbReference>
<keyword evidence="4" id="KW-0677">Repeat</keyword>
<evidence type="ECO:0000259" key="7">
    <source>
        <dbReference type="SMART" id="SM00913"/>
    </source>
</evidence>
<dbReference type="FunFam" id="1.25.10.10:FF:000313">
    <property type="entry name" value="Importin beta-2 subunit, putative"/>
    <property type="match status" value="1"/>
</dbReference>
<dbReference type="Pfam" id="PF13513">
    <property type="entry name" value="HEAT_EZ"/>
    <property type="match status" value="1"/>
</dbReference>
<feature type="compositionally biased region" description="Acidic residues" evidence="6">
    <location>
        <begin position="371"/>
        <end position="390"/>
    </location>
</feature>
<feature type="domain" description="Importin N-terminal" evidence="7">
    <location>
        <begin position="31"/>
        <end position="99"/>
    </location>
</feature>
<comment type="subcellular location">
    <subcellularLocation>
        <location evidence="1">Cytoplasm</location>
    </subcellularLocation>
</comment>
<keyword evidence="2" id="KW-0813">Transport</keyword>
<dbReference type="Pfam" id="PF03810">
    <property type="entry name" value="IBN_N"/>
    <property type="match status" value="1"/>
</dbReference>